<sequence length="361" mass="39272">MKHVQKTLHASTVVTRSVGKDGSEQEYLKVPISSTATDRDGDEFSKDGVRNLQNQIKEQSVPVFGNHGMKAGGGLLGGVRYDWKDIIGSLDDAEVEERDGDVEVLNGFIRPNPENERGQQLLRYVKADMPVGFSIGFGVANKEDKPSGGMVFHESDLMEVSSVGVQSNRESVANAADTASALAKAVDDLDDVDVDEATLAKELAGELVGRSADGGDLDDEDPTEWARKLFAGDADADDDSTEQSMDDELKEKLNRFLDTTEETQDELKEITDRLDALEAKDEDDEEDDDDEEEDDDEKSTTPDDEKTSITVSSDDEQQVKALLEEAEDGELDLSESKTVIRLEDGEEADNDGTAAETGGLI</sequence>
<dbReference type="AlphaFoldDB" id="A0ABD6ARZ3"/>
<evidence type="ECO:0000313" key="2">
    <source>
        <dbReference type="EMBL" id="MFD1512456.1"/>
    </source>
</evidence>
<dbReference type="RefSeq" id="WP_250872434.1">
    <property type="nucleotide sequence ID" value="NZ_JALXFV010000002.1"/>
</dbReference>
<feature type="compositionally biased region" description="Basic and acidic residues" evidence="1">
    <location>
        <begin position="265"/>
        <end position="279"/>
    </location>
</feature>
<dbReference type="Proteomes" id="UP001597187">
    <property type="component" value="Unassembled WGS sequence"/>
</dbReference>
<proteinExistence type="predicted"/>
<dbReference type="EMBL" id="JBHUDC010000002">
    <property type="protein sequence ID" value="MFD1512456.1"/>
    <property type="molecule type" value="Genomic_DNA"/>
</dbReference>
<feature type="compositionally biased region" description="Basic and acidic residues" evidence="1">
    <location>
        <begin position="298"/>
        <end position="307"/>
    </location>
</feature>
<feature type="compositionally biased region" description="Acidic residues" evidence="1">
    <location>
        <begin position="280"/>
        <end position="297"/>
    </location>
</feature>
<feature type="region of interest" description="Disordered" evidence="1">
    <location>
        <begin position="256"/>
        <end position="361"/>
    </location>
</feature>
<evidence type="ECO:0000313" key="3">
    <source>
        <dbReference type="Proteomes" id="UP001597187"/>
    </source>
</evidence>
<reference evidence="2 3" key="1">
    <citation type="journal article" date="2019" name="Int. J. Syst. Evol. Microbiol.">
        <title>The Global Catalogue of Microorganisms (GCM) 10K type strain sequencing project: providing services to taxonomists for standard genome sequencing and annotation.</title>
        <authorList>
            <consortium name="The Broad Institute Genomics Platform"/>
            <consortium name="The Broad Institute Genome Sequencing Center for Infectious Disease"/>
            <person name="Wu L."/>
            <person name="Ma J."/>
        </authorList>
    </citation>
    <scope>NUCLEOTIDE SEQUENCE [LARGE SCALE GENOMIC DNA]</scope>
    <source>
        <strain evidence="2 3">CGMCC 1.12563</strain>
    </source>
</reference>
<name>A0ABD6ARZ3_9EURY</name>
<feature type="compositionally biased region" description="Acidic residues" evidence="1">
    <location>
        <begin position="324"/>
        <end position="333"/>
    </location>
</feature>
<keyword evidence="3" id="KW-1185">Reference proteome</keyword>
<accession>A0ABD6ARZ3</accession>
<organism evidence="2 3">
    <name type="scientific">Halomarina rubra</name>
    <dbReference type="NCBI Taxonomy" id="2071873"/>
    <lineage>
        <taxon>Archaea</taxon>
        <taxon>Methanobacteriati</taxon>
        <taxon>Methanobacteriota</taxon>
        <taxon>Stenosarchaea group</taxon>
        <taxon>Halobacteria</taxon>
        <taxon>Halobacteriales</taxon>
        <taxon>Natronomonadaceae</taxon>
        <taxon>Halomarina</taxon>
    </lineage>
</organism>
<protein>
    <submittedName>
        <fullName evidence="2">Uncharacterized protein</fullName>
    </submittedName>
</protein>
<feature type="compositionally biased region" description="Basic and acidic residues" evidence="1">
    <location>
        <begin position="334"/>
        <end position="343"/>
    </location>
</feature>
<evidence type="ECO:0000256" key="1">
    <source>
        <dbReference type="SAM" id="MobiDB-lite"/>
    </source>
</evidence>
<gene>
    <name evidence="2" type="ORF">ACFSBT_04075</name>
</gene>
<comment type="caution">
    <text evidence="2">The sequence shown here is derived from an EMBL/GenBank/DDBJ whole genome shotgun (WGS) entry which is preliminary data.</text>
</comment>